<organism evidence="2 3">
    <name type="scientific">Orbilia ellipsospora</name>
    <dbReference type="NCBI Taxonomy" id="2528407"/>
    <lineage>
        <taxon>Eukaryota</taxon>
        <taxon>Fungi</taxon>
        <taxon>Dikarya</taxon>
        <taxon>Ascomycota</taxon>
        <taxon>Pezizomycotina</taxon>
        <taxon>Orbiliomycetes</taxon>
        <taxon>Orbiliales</taxon>
        <taxon>Orbiliaceae</taxon>
        <taxon>Orbilia</taxon>
    </lineage>
</organism>
<comment type="caution">
    <text evidence="2">The sequence shown here is derived from an EMBL/GenBank/DDBJ whole genome shotgun (WGS) entry which is preliminary data.</text>
</comment>
<dbReference type="Proteomes" id="UP001365542">
    <property type="component" value="Unassembled WGS sequence"/>
</dbReference>
<evidence type="ECO:0000256" key="1">
    <source>
        <dbReference type="SAM" id="SignalP"/>
    </source>
</evidence>
<accession>A0AAV9WVS8</accession>
<proteinExistence type="predicted"/>
<sequence>MLFPVVAVLSLAGSALALPAVAAPACTATVHVIPSMTGLSPTETVYRRTVTAVNRVECAADNCAIRTVYMPMGPGPVVPAKTATVTLDATTVQDYKCKATAKCTTVVNVAQQFDLSPTETVYANTVAAERTIECNGCEIRTTHIFMGHGPVVQKTTTITLPAKTEVAFKCAATA</sequence>
<dbReference type="AlphaFoldDB" id="A0AAV9WVS8"/>
<protein>
    <submittedName>
        <fullName evidence="2">Uncharacterized protein</fullName>
    </submittedName>
</protein>
<keyword evidence="1" id="KW-0732">Signal</keyword>
<feature type="signal peptide" evidence="1">
    <location>
        <begin position="1"/>
        <end position="17"/>
    </location>
</feature>
<keyword evidence="3" id="KW-1185">Reference proteome</keyword>
<evidence type="ECO:0000313" key="3">
    <source>
        <dbReference type="Proteomes" id="UP001365542"/>
    </source>
</evidence>
<evidence type="ECO:0000313" key="2">
    <source>
        <dbReference type="EMBL" id="KAK6526486.1"/>
    </source>
</evidence>
<gene>
    <name evidence="2" type="ORF">TWF694_005071</name>
</gene>
<dbReference type="EMBL" id="JAVHJO010000016">
    <property type="protein sequence ID" value="KAK6526486.1"/>
    <property type="molecule type" value="Genomic_DNA"/>
</dbReference>
<reference evidence="2 3" key="1">
    <citation type="submission" date="2019-10" db="EMBL/GenBank/DDBJ databases">
        <authorList>
            <person name="Palmer J.M."/>
        </authorList>
    </citation>
    <scope>NUCLEOTIDE SEQUENCE [LARGE SCALE GENOMIC DNA]</scope>
    <source>
        <strain evidence="2 3">TWF694</strain>
    </source>
</reference>
<name>A0AAV9WVS8_9PEZI</name>
<feature type="chain" id="PRO_5043990268" evidence="1">
    <location>
        <begin position="18"/>
        <end position="174"/>
    </location>
</feature>